<dbReference type="InterPro" id="IPR023401">
    <property type="entry name" value="ODC_N"/>
</dbReference>
<dbReference type="SUPFAM" id="SSF51735">
    <property type="entry name" value="NAD(P)-binding Rossmann-fold domains"/>
    <property type="match status" value="1"/>
</dbReference>
<reference evidence="1" key="1">
    <citation type="submission" date="2022-09" db="EMBL/GenBank/DDBJ databases">
        <title>Tahibacter sp. nov., isolated from a fresh water.</title>
        <authorList>
            <person name="Baek J.H."/>
            <person name="Lee J.K."/>
            <person name="Kim J.M."/>
            <person name="Jeon C.O."/>
        </authorList>
    </citation>
    <scope>NUCLEOTIDE SEQUENCE</scope>
    <source>
        <strain evidence="1">W38</strain>
    </source>
</reference>
<proteinExistence type="predicted"/>
<dbReference type="EMBL" id="CP104694">
    <property type="protein sequence ID" value="UXI68983.1"/>
    <property type="molecule type" value="Genomic_DNA"/>
</dbReference>
<name>A0ABY6BI14_9GAMM</name>
<dbReference type="InterPro" id="IPR003462">
    <property type="entry name" value="ODC_Mu_crystall"/>
</dbReference>
<dbReference type="Proteomes" id="UP001064632">
    <property type="component" value="Chromosome"/>
</dbReference>
<dbReference type="Gene3D" id="3.40.50.720">
    <property type="entry name" value="NAD(P)-binding Rossmann-like Domain"/>
    <property type="match status" value="1"/>
</dbReference>
<dbReference type="Gene3D" id="3.30.1780.10">
    <property type="entry name" value="ornithine cyclodeaminase, domain 1"/>
    <property type="match status" value="1"/>
</dbReference>
<protein>
    <submittedName>
        <fullName evidence="1">Ornithine cyclodeaminase family protein</fullName>
    </submittedName>
</protein>
<dbReference type="RefSeq" id="WP_261695941.1">
    <property type="nucleotide sequence ID" value="NZ_CP104694.1"/>
</dbReference>
<dbReference type="PANTHER" id="PTHR13812">
    <property type="entry name" value="KETIMINE REDUCTASE MU-CRYSTALLIN"/>
    <property type="match status" value="1"/>
</dbReference>
<evidence type="ECO:0000313" key="1">
    <source>
        <dbReference type="EMBL" id="UXI68983.1"/>
    </source>
</evidence>
<organism evidence="1 2">
    <name type="scientific">Tahibacter amnicola</name>
    <dbReference type="NCBI Taxonomy" id="2976241"/>
    <lineage>
        <taxon>Bacteria</taxon>
        <taxon>Pseudomonadati</taxon>
        <taxon>Pseudomonadota</taxon>
        <taxon>Gammaproteobacteria</taxon>
        <taxon>Lysobacterales</taxon>
        <taxon>Rhodanobacteraceae</taxon>
        <taxon>Tahibacter</taxon>
    </lineage>
</organism>
<gene>
    <name evidence="1" type="ORF">N4264_04840</name>
</gene>
<dbReference type="Pfam" id="PF02423">
    <property type="entry name" value="OCD_Mu_crystall"/>
    <property type="match status" value="1"/>
</dbReference>
<dbReference type="PIRSF" id="PIRSF001439">
    <property type="entry name" value="CryM"/>
    <property type="match status" value="1"/>
</dbReference>
<dbReference type="PANTHER" id="PTHR13812:SF19">
    <property type="entry name" value="KETIMINE REDUCTASE MU-CRYSTALLIN"/>
    <property type="match status" value="1"/>
</dbReference>
<evidence type="ECO:0000313" key="2">
    <source>
        <dbReference type="Proteomes" id="UP001064632"/>
    </source>
</evidence>
<keyword evidence="2" id="KW-1185">Reference proteome</keyword>
<sequence length="330" mass="34297">MSDASTLPHLRDDAVAAVLSMPVAIGLMRTAFLAISRGEATVPTRLSVPMAEHDARALVMPSYLPASGIACVKWVNVNHSNPLQGLPMIHGIIMACDAATGRPLALLDAEMLTAIRTGAASGLATDLLAPPGAAHLAVFGSGAQARTQVEGVCAVRPIRRLTVFGRDRQRACDFAESMAARHALHAGVGDSLELLREADVICTATPSKVPLFPAAALPGCVHINAVGSYRPDLCEIGPDVLVRSRVVVDQRGACFAEAGELVQGLAAGVLDDGSAIAELGELIDAGVPARSARPERPFTLFKSVGNAVQDLVCVAEVLRRYAIASGHSSP</sequence>
<dbReference type="InterPro" id="IPR036291">
    <property type="entry name" value="NAD(P)-bd_dom_sf"/>
</dbReference>
<accession>A0ABY6BI14</accession>